<evidence type="ECO:0000256" key="1">
    <source>
        <dbReference type="ARBA" id="ARBA00004429"/>
    </source>
</evidence>
<dbReference type="InterPro" id="IPR017850">
    <property type="entry name" value="Alkaline_phosphatase_core_sf"/>
</dbReference>
<dbReference type="InterPro" id="IPR058130">
    <property type="entry name" value="PEA_transf_C"/>
</dbReference>
<keyword evidence="12" id="KW-1185">Reference proteome</keyword>
<evidence type="ECO:0000259" key="10">
    <source>
        <dbReference type="Pfam" id="PF08019"/>
    </source>
</evidence>
<reference evidence="11 12" key="1">
    <citation type="submission" date="2013-03" db="EMBL/GenBank/DDBJ databases">
        <title>Salinisphaera dokdonensis CL-ES53 Genome Sequencing.</title>
        <authorList>
            <person name="Li C."/>
            <person name="Lai Q."/>
            <person name="Shao Z."/>
        </authorList>
    </citation>
    <scope>NUCLEOTIDE SEQUENCE [LARGE SCALE GENOMIC DNA]</scope>
    <source>
        <strain evidence="11 12">CL-ES53</strain>
    </source>
</reference>
<dbReference type="InterPro" id="IPR012549">
    <property type="entry name" value="EptA-like_N"/>
</dbReference>
<dbReference type="PANTHER" id="PTHR30443:SF0">
    <property type="entry name" value="PHOSPHOETHANOLAMINE TRANSFERASE EPTA"/>
    <property type="match status" value="1"/>
</dbReference>
<dbReference type="SUPFAM" id="SSF53649">
    <property type="entry name" value="Alkaline phosphatase-like"/>
    <property type="match status" value="1"/>
</dbReference>
<evidence type="ECO:0000313" key="12">
    <source>
        <dbReference type="Proteomes" id="UP001460888"/>
    </source>
</evidence>
<organism evidence="11 12">
    <name type="scientific">Salinisphaera dokdonensis CL-ES53</name>
    <dbReference type="NCBI Taxonomy" id="1304272"/>
    <lineage>
        <taxon>Bacteria</taxon>
        <taxon>Pseudomonadati</taxon>
        <taxon>Pseudomonadota</taxon>
        <taxon>Gammaproteobacteria</taxon>
        <taxon>Salinisphaerales</taxon>
        <taxon>Salinisphaeraceae</taxon>
        <taxon>Salinisphaera</taxon>
    </lineage>
</organism>
<evidence type="ECO:0000256" key="7">
    <source>
        <dbReference type="ARBA" id="ARBA00023136"/>
    </source>
</evidence>
<dbReference type="Gene3D" id="3.40.720.10">
    <property type="entry name" value="Alkaline Phosphatase, subunit A"/>
    <property type="match status" value="1"/>
</dbReference>
<keyword evidence="5 8" id="KW-0812">Transmembrane</keyword>
<feature type="transmembrane region" description="Helical" evidence="8">
    <location>
        <begin position="35"/>
        <end position="61"/>
    </location>
</feature>
<evidence type="ECO:0000256" key="8">
    <source>
        <dbReference type="SAM" id="Phobius"/>
    </source>
</evidence>
<proteinExistence type="predicted"/>
<feature type="transmembrane region" description="Helical" evidence="8">
    <location>
        <begin position="142"/>
        <end position="161"/>
    </location>
</feature>
<dbReference type="InterPro" id="IPR000917">
    <property type="entry name" value="Sulfatase_N"/>
</dbReference>
<feature type="transmembrane region" description="Helical" evidence="8">
    <location>
        <begin position="68"/>
        <end position="90"/>
    </location>
</feature>
<dbReference type="Pfam" id="PF08019">
    <property type="entry name" value="EptA_B_N"/>
    <property type="match status" value="1"/>
</dbReference>
<keyword evidence="6 8" id="KW-1133">Transmembrane helix</keyword>
<accession>A0ABV2B4W1</accession>
<sequence>MLAVVVALFLVSTGNNSFWSATASAAEISWRENFRFAVAIFVMLVAAFTLVIAPFGFRFLFKPVISGLLILAAVNSYFMDTYGVVIDAGMLRNTIETDPSEVDGLLSPVLFWHVLGAGVLPALVVYWLPVRYATFPKQLGRQLLTMTLALGVVGAALYSHYKEFSLVGRENRSLRYLINPTYSIYAAGKLLAAELSAGEVALRPLGRDAYQPPDRSPDGKPRLVVFVLGETVRAHNATFEGYERKTMPLMAQEEIVSFDSVYSCGTATAVSLPCMFSRQNRSSYDEFASDNRENLLDVLKHAGIRVLWRENNSGCKGVCARVKTQNTTQMTVPTYCNTDGCFDEILLYQLDKWLSESQGDTFVVLHQQGNHGPEYYKRYPPEFRKFRPECRSNRPQDCSRQDLINAYDNAILYTDFVLSQVLKVLKSKSDRYASAMIYMSDHGESLGESGIYLHGLPYLIAPHEQTHVPLMVWTSFDFRSERGLERKCMRQMSDDEYSQDNLFDTVLGLFAVQTQVYRPGQDIFAACRAIALTGR</sequence>
<keyword evidence="2" id="KW-1003">Cell membrane</keyword>
<keyword evidence="4" id="KW-0808">Transferase</keyword>
<comment type="caution">
    <text evidence="11">The sequence shown here is derived from an EMBL/GenBank/DDBJ whole genome shotgun (WGS) entry which is preliminary data.</text>
</comment>
<dbReference type="CDD" id="cd16017">
    <property type="entry name" value="LptA"/>
    <property type="match status" value="1"/>
</dbReference>
<feature type="transmembrane region" description="Helical" evidence="8">
    <location>
        <begin position="110"/>
        <end position="130"/>
    </location>
</feature>
<name>A0ABV2B4W1_9GAMM</name>
<protein>
    <submittedName>
        <fullName evidence="11">Sulfatase</fullName>
    </submittedName>
</protein>
<evidence type="ECO:0000256" key="3">
    <source>
        <dbReference type="ARBA" id="ARBA00022519"/>
    </source>
</evidence>
<evidence type="ECO:0000259" key="9">
    <source>
        <dbReference type="Pfam" id="PF00884"/>
    </source>
</evidence>
<dbReference type="EMBL" id="APND01000004">
    <property type="protein sequence ID" value="MES1930458.1"/>
    <property type="molecule type" value="Genomic_DNA"/>
</dbReference>
<dbReference type="Pfam" id="PF00884">
    <property type="entry name" value="Sulfatase"/>
    <property type="match status" value="1"/>
</dbReference>
<evidence type="ECO:0000256" key="6">
    <source>
        <dbReference type="ARBA" id="ARBA00022989"/>
    </source>
</evidence>
<feature type="domain" description="Sulfatase N-terminal" evidence="9">
    <location>
        <begin position="223"/>
        <end position="510"/>
    </location>
</feature>
<comment type="subcellular location">
    <subcellularLocation>
        <location evidence="1">Cell inner membrane</location>
        <topology evidence="1">Multi-pass membrane protein</topology>
    </subcellularLocation>
</comment>
<dbReference type="Proteomes" id="UP001460888">
    <property type="component" value="Unassembled WGS sequence"/>
</dbReference>
<dbReference type="RefSeq" id="WP_353112661.1">
    <property type="nucleotide sequence ID" value="NZ_APND01000004.1"/>
</dbReference>
<dbReference type="InterPro" id="IPR040423">
    <property type="entry name" value="PEA_transferase"/>
</dbReference>
<keyword evidence="3" id="KW-0997">Cell inner membrane</keyword>
<gene>
    <name evidence="11" type="ORF">SADO_14433</name>
</gene>
<evidence type="ECO:0000256" key="2">
    <source>
        <dbReference type="ARBA" id="ARBA00022475"/>
    </source>
</evidence>
<evidence type="ECO:0000256" key="5">
    <source>
        <dbReference type="ARBA" id="ARBA00022692"/>
    </source>
</evidence>
<feature type="domain" description="Phosphoethanolamine transferase N-terminal" evidence="10">
    <location>
        <begin position="44"/>
        <end position="193"/>
    </location>
</feature>
<dbReference type="PANTHER" id="PTHR30443">
    <property type="entry name" value="INNER MEMBRANE PROTEIN"/>
    <property type="match status" value="1"/>
</dbReference>
<evidence type="ECO:0000256" key="4">
    <source>
        <dbReference type="ARBA" id="ARBA00022679"/>
    </source>
</evidence>
<dbReference type="NCBIfam" id="NF028537">
    <property type="entry name" value="P_eth_NH2_trans"/>
    <property type="match status" value="1"/>
</dbReference>
<keyword evidence="7 8" id="KW-0472">Membrane</keyword>
<evidence type="ECO:0000313" key="11">
    <source>
        <dbReference type="EMBL" id="MES1930458.1"/>
    </source>
</evidence>